<comment type="subcellular location">
    <subcellularLocation>
        <location evidence="1 8">Cytoplasm</location>
    </subcellularLocation>
</comment>
<dbReference type="RefSeq" id="WP_147100036.1">
    <property type="nucleotide sequence ID" value="NZ_VOOS01000003.1"/>
</dbReference>
<sequence length="437" mass="50598">MLTDFINHIKKSNLFSNSAKILLTVSGGKDSMAMLDLFYKAGFNISVAHCNFNLRGAESDADEQFVKVISEQNNILFFSKSFNTTEFAEKNKISIQMAARKLRYDWFEEIRLKHDIDYIATAHHKNDVAETMLINLTKGTGLSGLHGINKKSGKIIRPLLDFTREQIEDYVAKNNIEYREDKSNQNNKYTRNFVRLDVIPLLENINPNLIENLNQTANYIASTEFILAEKIQEEFKKCTEQNGNRILFDISKLKSLKNSITYLYYFLKDFGFNGTDFNNIIDAFDEQSGKIFLSKTHQILKDRDKLVLSEISIESNKEIIIHNIDELSKNGFFVEVYCNDKGIKINKSSNYAYLDENKIKFPLVLRNWKEGDTFQPLGMKGKKKLSDFFIDNKIDVLTKQNIKVLTQKNKIIWVVGYRINDTFKIEKNTKNILVIKC</sequence>
<evidence type="ECO:0000256" key="2">
    <source>
        <dbReference type="ARBA" id="ARBA00022490"/>
    </source>
</evidence>
<keyword evidence="4 8" id="KW-0819">tRNA processing</keyword>
<keyword evidence="2 8" id="KW-0963">Cytoplasm</keyword>
<dbReference type="NCBIfam" id="TIGR02432">
    <property type="entry name" value="lysidine_TilS_N"/>
    <property type="match status" value="1"/>
</dbReference>
<dbReference type="PANTHER" id="PTHR43033">
    <property type="entry name" value="TRNA(ILE)-LYSIDINE SYNTHASE-RELATED"/>
    <property type="match status" value="1"/>
</dbReference>
<dbReference type="SUPFAM" id="SSF52402">
    <property type="entry name" value="Adenine nucleotide alpha hydrolases-like"/>
    <property type="match status" value="1"/>
</dbReference>
<reference evidence="10 11" key="1">
    <citation type="submission" date="2019-08" db="EMBL/GenBank/DDBJ databases">
        <title>Genome of Vicingus serpentipes NCIMB 15042.</title>
        <authorList>
            <person name="Bowman J.P."/>
        </authorList>
    </citation>
    <scope>NUCLEOTIDE SEQUENCE [LARGE SCALE GENOMIC DNA]</scope>
    <source>
        <strain evidence="10 11">NCIMB 15042</strain>
    </source>
</reference>
<protein>
    <recommendedName>
        <fullName evidence="8">tRNA(Ile)-lysidine synthase</fullName>
        <ecNumber evidence="8">6.3.4.19</ecNumber>
    </recommendedName>
    <alternativeName>
        <fullName evidence="8">tRNA(Ile)-2-lysyl-cytidine synthase</fullName>
    </alternativeName>
    <alternativeName>
        <fullName evidence="8">tRNA(Ile)-lysidine synthetase</fullName>
    </alternativeName>
</protein>
<comment type="similarity">
    <text evidence="8">Belongs to the tRNA(Ile)-lysidine synthase family.</text>
</comment>
<dbReference type="EMBL" id="VOOS01000003">
    <property type="protein sequence ID" value="TXB65206.1"/>
    <property type="molecule type" value="Genomic_DNA"/>
</dbReference>
<dbReference type="InterPro" id="IPR014729">
    <property type="entry name" value="Rossmann-like_a/b/a_fold"/>
</dbReference>
<dbReference type="InterPro" id="IPR012795">
    <property type="entry name" value="tRNA_Ile_lys_synt_N"/>
</dbReference>
<dbReference type="SUPFAM" id="SSF56037">
    <property type="entry name" value="PheT/TilS domain"/>
    <property type="match status" value="1"/>
</dbReference>
<dbReference type="Pfam" id="PF11734">
    <property type="entry name" value="TilS_C"/>
    <property type="match status" value="1"/>
</dbReference>
<evidence type="ECO:0000256" key="6">
    <source>
        <dbReference type="ARBA" id="ARBA00022840"/>
    </source>
</evidence>
<dbReference type="EC" id="6.3.4.19" evidence="8"/>
<dbReference type="AlphaFoldDB" id="A0A5C6RS00"/>
<feature type="binding site" evidence="8">
    <location>
        <begin position="26"/>
        <end position="31"/>
    </location>
    <ligand>
        <name>ATP</name>
        <dbReference type="ChEBI" id="CHEBI:30616"/>
    </ligand>
</feature>
<evidence type="ECO:0000256" key="5">
    <source>
        <dbReference type="ARBA" id="ARBA00022741"/>
    </source>
</evidence>
<keyword evidence="5 8" id="KW-0547">Nucleotide-binding</keyword>
<evidence type="ECO:0000313" key="11">
    <source>
        <dbReference type="Proteomes" id="UP000321721"/>
    </source>
</evidence>
<keyword evidence="6 8" id="KW-0067">ATP-binding</keyword>
<dbReference type="GO" id="GO:0006400">
    <property type="term" value="P:tRNA modification"/>
    <property type="evidence" value="ECO:0007669"/>
    <property type="project" value="UniProtKB-UniRule"/>
</dbReference>
<dbReference type="GO" id="GO:0005524">
    <property type="term" value="F:ATP binding"/>
    <property type="evidence" value="ECO:0007669"/>
    <property type="project" value="UniProtKB-UniRule"/>
</dbReference>
<dbReference type="InterPro" id="IPR012094">
    <property type="entry name" value="tRNA_Ile_lys_synt"/>
</dbReference>
<comment type="caution">
    <text evidence="10">The sequence shown here is derived from an EMBL/GenBank/DDBJ whole genome shotgun (WGS) entry which is preliminary data.</text>
</comment>
<evidence type="ECO:0000256" key="4">
    <source>
        <dbReference type="ARBA" id="ARBA00022694"/>
    </source>
</evidence>
<keyword evidence="11" id="KW-1185">Reference proteome</keyword>
<evidence type="ECO:0000313" key="10">
    <source>
        <dbReference type="EMBL" id="TXB65206.1"/>
    </source>
</evidence>
<dbReference type="GO" id="GO:0032267">
    <property type="term" value="F:tRNA(Ile)-lysidine synthase activity"/>
    <property type="evidence" value="ECO:0007669"/>
    <property type="project" value="UniProtKB-EC"/>
</dbReference>
<dbReference type="SMART" id="SM00977">
    <property type="entry name" value="TilS_C"/>
    <property type="match status" value="1"/>
</dbReference>
<dbReference type="NCBIfam" id="TIGR02433">
    <property type="entry name" value="lysidine_TilS_C"/>
    <property type="match status" value="1"/>
</dbReference>
<accession>A0A5C6RS00</accession>
<comment type="catalytic activity">
    <reaction evidence="7 8">
        <text>cytidine(34) in tRNA(Ile2) + L-lysine + ATP = lysidine(34) in tRNA(Ile2) + AMP + diphosphate + H(+)</text>
        <dbReference type="Rhea" id="RHEA:43744"/>
        <dbReference type="Rhea" id="RHEA-COMP:10625"/>
        <dbReference type="Rhea" id="RHEA-COMP:10670"/>
        <dbReference type="ChEBI" id="CHEBI:15378"/>
        <dbReference type="ChEBI" id="CHEBI:30616"/>
        <dbReference type="ChEBI" id="CHEBI:32551"/>
        <dbReference type="ChEBI" id="CHEBI:33019"/>
        <dbReference type="ChEBI" id="CHEBI:82748"/>
        <dbReference type="ChEBI" id="CHEBI:83665"/>
        <dbReference type="ChEBI" id="CHEBI:456215"/>
        <dbReference type="EC" id="6.3.4.19"/>
    </reaction>
</comment>
<comment type="domain">
    <text evidence="8">The N-terminal region contains the highly conserved SGGXDS motif, predicted to be a P-loop motif involved in ATP binding.</text>
</comment>
<dbReference type="PANTHER" id="PTHR43033:SF1">
    <property type="entry name" value="TRNA(ILE)-LYSIDINE SYNTHASE-RELATED"/>
    <property type="match status" value="1"/>
</dbReference>
<name>A0A5C6RS00_9FLAO</name>
<proteinExistence type="inferred from homology"/>
<evidence type="ECO:0000259" key="9">
    <source>
        <dbReference type="SMART" id="SM00977"/>
    </source>
</evidence>
<evidence type="ECO:0000256" key="3">
    <source>
        <dbReference type="ARBA" id="ARBA00022598"/>
    </source>
</evidence>
<dbReference type="InterPro" id="IPR011063">
    <property type="entry name" value="TilS/TtcA_N"/>
</dbReference>
<dbReference type="HAMAP" id="MF_01161">
    <property type="entry name" value="tRNA_Ile_lys_synt"/>
    <property type="match status" value="1"/>
</dbReference>
<dbReference type="Pfam" id="PF01171">
    <property type="entry name" value="ATP_bind_3"/>
    <property type="match status" value="1"/>
</dbReference>
<organism evidence="10 11">
    <name type="scientific">Vicingus serpentipes</name>
    <dbReference type="NCBI Taxonomy" id="1926625"/>
    <lineage>
        <taxon>Bacteria</taxon>
        <taxon>Pseudomonadati</taxon>
        <taxon>Bacteroidota</taxon>
        <taxon>Flavobacteriia</taxon>
        <taxon>Flavobacteriales</taxon>
        <taxon>Vicingaceae</taxon>
        <taxon>Vicingus</taxon>
    </lineage>
</organism>
<dbReference type="GO" id="GO:0005737">
    <property type="term" value="C:cytoplasm"/>
    <property type="evidence" value="ECO:0007669"/>
    <property type="project" value="UniProtKB-SubCell"/>
</dbReference>
<feature type="domain" description="Lysidine-tRNA(Ile) synthetase C-terminal" evidence="9">
    <location>
        <begin position="363"/>
        <end position="435"/>
    </location>
</feature>
<comment type="function">
    <text evidence="8">Ligates lysine onto the cytidine present at position 34 of the AUA codon-specific tRNA(Ile) that contains the anticodon CAU, in an ATP-dependent manner. Cytidine is converted to lysidine, thus changing the amino acid specificity of the tRNA from methionine to isoleucine.</text>
</comment>
<keyword evidence="3 8" id="KW-0436">Ligase</keyword>
<dbReference type="InterPro" id="IPR012796">
    <property type="entry name" value="Lysidine-tRNA-synth_C"/>
</dbReference>
<dbReference type="Gene3D" id="3.40.50.620">
    <property type="entry name" value="HUPs"/>
    <property type="match status" value="1"/>
</dbReference>
<evidence type="ECO:0000256" key="1">
    <source>
        <dbReference type="ARBA" id="ARBA00004496"/>
    </source>
</evidence>
<dbReference type="CDD" id="cd01992">
    <property type="entry name" value="TilS_N"/>
    <property type="match status" value="1"/>
</dbReference>
<gene>
    <name evidence="8 10" type="primary">tilS</name>
    <name evidence="10" type="ORF">FRY74_07215</name>
</gene>
<evidence type="ECO:0000256" key="7">
    <source>
        <dbReference type="ARBA" id="ARBA00048539"/>
    </source>
</evidence>
<evidence type="ECO:0000256" key="8">
    <source>
        <dbReference type="HAMAP-Rule" id="MF_01161"/>
    </source>
</evidence>
<dbReference type="Proteomes" id="UP000321721">
    <property type="component" value="Unassembled WGS sequence"/>
</dbReference>
<dbReference type="OrthoDB" id="9807403at2"/>